<sequence>MTISRRQLLEKSLLHWPKSSPHYSPKKYSKTKANKKNLNSTTSATKFNTKTERVPCKICQACISPDCLKCINCVEKKFKRICFLRQCLQPLLPSCSTCQICGLDGWFAETDMRHIDRPPGNSALMECCLCNELTHATCMTDYGVQGFVRMDLPNSWECPKCIKLGIKKEEQEMNDEPPTKSPKAENSNVLRKPVSVGWKNLIKVKEQCDSNWLNKSFQPLHTLPKKPSYVFRPPPKEVSSPETIYELRRKAYKDVDLLAESSIILPIFQQLTLIDLSVCSQVCRAWHKIAQDPSLWNKVAITRKKINSRILSLITSRQPVRLNLDWCTSNKQQLAWLIPRIPQTRSLSLVGMDYPSCVAALNTVSAPMIQDLNLSYVTNFSDSSLYKLLSSPNDSRPGLLDKKSRLKFLRKLYLKGTEISDVSLRYIGQFLAHLTHLDISSCWKISDAGLIQLSAPETKNCRHSD</sequence>
<keyword evidence="5" id="KW-0560">Oxidoreductase</keyword>
<dbReference type="InterPro" id="IPR001611">
    <property type="entry name" value="Leu-rich_rpt"/>
</dbReference>
<dbReference type="AlphaFoldDB" id="A0A7R8D4M2"/>
<keyword evidence="2" id="KW-0863">Zinc-finger</keyword>
<dbReference type="Gene3D" id="3.30.40.10">
    <property type="entry name" value="Zinc/RING finger domain, C3HC4 (zinc finger)"/>
    <property type="match status" value="1"/>
</dbReference>
<keyword evidence="3" id="KW-0862">Zinc</keyword>
<dbReference type="Pfam" id="PF13516">
    <property type="entry name" value="LRR_6"/>
    <property type="match status" value="1"/>
</dbReference>
<dbReference type="InterPro" id="IPR019786">
    <property type="entry name" value="Zinc_finger_PHD-type_CS"/>
</dbReference>
<evidence type="ECO:0000256" key="1">
    <source>
        <dbReference type="ARBA" id="ARBA00022723"/>
    </source>
</evidence>
<keyword evidence="6" id="KW-1185">Reference proteome</keyword>
<dbReference type="EC" id="1.14.11.27" evidence="5"/>
<dbReference type="Pfam" id="PF12937">
    <property type="entry name" value="F-box-like"/>
    <property type="match status" value="1"/>
</dbReference>
<dbReference type="SMART" id="SM00367">
    <property type="entry name" value="LRR_CC"/>
    <property type="match status" value="3"/>
</dbReference>
<evidence type="ECO:0000313" key="6">
    <source>
        <dbReference type="Proteomes" id="UP000675881"/>
    </source>
</evidence>
<proteinExistence type="predicted"/>
<dbReference type="SUPFAM" id="SSF52047">
    <property type="entry name" value="RNI-like"/>
    <property type="match status" value="1"/>
</dbReference>
<dbReference type="InterPro" id="IPR006553">
    <property type="entry name" value="Leu-rich_rpt_Cys-con_subtyp"/>
</dbReference>
<dbReference type="InterPro" id="IPR050690">
    <property type="entry name" value="JHDM1_Histone_Demethylase"/>
</dbReference>
<evidence type="ECO:0000256" key="2">
    <source>
        <dbReference type="ARBA" id="ARBA00022771"/>
    </source>
</evidence>
<dbReference type="InterPro" id="IPR013083">
    <property type="entry name" value="Znf_RING/FYVE/PHD"/>
</dbReference>
<dbReference type="InterPro" id="IPR019787">
    <property type="entry name" value="Znf_PHD-finger"/>
</dbReference>
<dbReference type="EMBL" id="HG994587">
    <property type="protein sequence ID" value="CAF3023171.1"/>
    <property type="molecule type" value="Genomic_DNA"/>
</dbReference>
<dbReference type="Pfam" id="PF16866">
    <property type="entry name" value="PHD_4"/>
    <property type="match status" value="1"/>
</dbReference>
<keyword evidence="1" id="KW-0479">Metal-binding</keyword>
<dbReference type="PROSITE" id="PS51058">
    <property type="entry name" value="ZF_CXXC"/>
    <property type="match status" value="1"/>
</dbReference>
<dbReference type="InterPro" id="IPR001810">
    <property type="entry name" value="F-box_dom"/>
</dbReference>
<dbReference type="OrthoDB" id="5876800at2759"/>
<organism evidence="5 6">
    <name type="scientific">Lepeophtheirus salmonis</name>
    <name type="common">Salmon louse</name>
    <name type="synonym">Caligus salmonis</name>
    <dbReference type="NCBI Taxonomy" id="72036"/>
    <lineage>
        <taxon>Eukaryota</taxon>
        <taxon>Metazoa</taxon>
        <taxon>Ecdysozoa</taxon>
        <taxon>Arthropoda</taxon>
        <taxon>Crustacea</taxon>
        <taxon>Multicrustacea</taxon>
        <taxon>Hexanauplia</taxon>
        <taxon>Copepoda</taxon>
        <taxon>Siphonostomatoida</taxon>
        <taxon>Caligidae</taxon>
        <taxon>Lepeophtheirus</taxon>
    </lineage>
</organism>
<name>A0A7R8D4M2_LEPSM</name>
<feature type="domain" description="CXXC-type" evidence="4">
    <location>
        <begin position="49"/>
        <end position="88"/>
    </location>
</feature>
<dbReference type="GO" id="GO:0008270">
    <property type="term" value="F:zinc ion binding"/>
    <property type="evidence" value="ECO:0007669"/>
    <property type="project" value="UniProtKB-KW"/>
</dbReference>
<dbReference type="GO" id="GO:0140680">
    <property type="term" value="F:histone H3K36me/H3K36me2 demethylase activity"/>
    <property type="evidence" value="ECO:0007669"/>
    <property type="project" value="UniProtKB-EC"/>
</dbReference>
<evidence type="ECO:0000256" key="3">
    <source>
        <dbReference type="ARBA" id="ARBA00022833"/>
    </source>
</evidence>
<evidence type="ECO:0000313" key="5">
    <source>
        <dbReference type="EMBL" id="CAF3023171.1"/>
    </source>
</evidence>
<dbReference type="InterPro" id="IPR032675">
    <property type="entry name" value="LRR_dom_sf"/>
</dbReference>
<dbReference type="Proteomes" id="UP000675881">
    <property type="component" value="Chromosome 8"/>
</dbReference>
<dbReference type="Gene3D" id="3.80.10.10">
    <property type="entry name" value="Ribonuclease Inhibitor"/>
    <property type="match status" value="1"/>
</dbReference>
<protein>
    <submittedName>
        <fullName evidence="5">FBXL10_11</fullName>
        <ecNumber evidence="5">1.14.11.27</ecNumber>
    </submittedName>
</protein>
<gene>
    <name evidence="5" type="ORF">LSAA_13965</name>
</gene>
<dbReference type="InterPro" id="IPR002857">
    <property type="entry name" value="Znf_CXXC"/>
</dbReference>
<dbReference type="PANTHER" id="PTHR23123">
    <property type="entry name" value="PHD/F-BOX CONTAINING PROTEIN"/>
    <property type="match status" value="1"/>
</dbReference>
<dbReference type="GO" id="GO:0003677">
    <property type="term" value="F:DNA binding"/>
    <property type="evidence" value="ECO:0007669"/>
    <property type="project" value="InterPro"/>
</dbReference>
<evidence type="ECO:0000259" key="4">
    <source>
        <dbReference type="PROSITE" id="PS51058"/>
    </source>
</evidence>
<accession>A0A7R8D4M2</accession>
<dbReference type="PROSITE" id="PS01359">
    <property type="entry name" value="ZF_PHD_1"/>
    <property type="match status" value="1"/>
</dbReference>
<reference evidence="5" key="1">
    <citation type="submission" date="2021-02" db="EMBL/GenBank/DDBJ databases">
        <authorList>
            <person name="Bekaert M."/>
        </authorList>
    </citation>
    <scope>NUCLEOTIDE SEQUENCE</scope>
    <source>
        <strain evidence="5">IoA-00</strain>
    </source>
</reference>